<name>A0A329MBQ1_9BACL</name>
<proteinExistence type="predicted"/>
<dbReference type="EMBL" id="QMFB01000026">
    <property type="protein sequence ID" value="RAV14447.1"/>
    <property type="molecule type" value="Genomic_DNA"/>
</dbReference>
<comment type="caution">
    <text evidence="2">The sequence shown here is derived from an EMBL/GenBank/DDBJ whole genome shotgun (WGS) entry which is preliminary data.</text>
</comment>
<dbReference type="AlphaFoldDB" id="A0A329MBQ1"/>
<evidence type="ECO:0000313" key="3">
    <source>
        <dbReference type="Proteomes" id="UP000250369"/>
    </source>
</evidence>
<dbReference type="Pfam" id="PF06265">
    <property type="entry name" value="YutD-like"/>
    <property type="match status" value="1"/>
</dbReference>
<feature type="compositionally biased region" description="Basic and acidic residues" evidence="1">
    <location>
        <begin position="129"/>
        <end position="218"/>
    </location>
</feature>
<sequence>MYHVGGNTYELLAENKDGWNLEAFRERYSDVLERYDYVVGDWGYNQLRLRGFFKESNAKGSKDFSISTVQDYLNEYCNFGCAYFIIEKLNVKNARQANGELLAEHPLQNGGNGSDELQEPQEGIVPREWNSRGTKEPRENQDPERLKDNPEREGRDAPREHIRDERHHQRAAQREPKETHREHVREPREHKEPRERHQQHHERQERSHKGHSGREHQSAKPKFQQGKEQHSSGKQHANGSKQQMSRGQSGPGQPGGKHQQRGQQPQPNSTTGRP</sequence>
<feature type="region of interest" description="Disordered" evidence="1">
    <location>
        <begin position="104"/>
        <end position="274"/>
    </location>
</feature>
<accession>A0A329MBQ1</accession>
<dbReference type="Proteomes" id="UP000250369">
    <property type="component" value="Unassembled WGS sequence"/>
</dbReference>
<evidence type="ECO:0000256" key="1">
    <source>
        <dbReference type="SAM" id="MobiDB-lite"/>
    </source>
</evidence>
<dbReference type="Gene3D" id="3.50.4.20">
    <property type="match status" value="1"/>
</dbReference>
<reference evidence="2 3" key="1">
    <citation type="journal article" date="2009" name="Int. J. Syst. Evol. Microbiol.">
        <title>Paenibacillus contaminans sp. nov., isolated from a contaminated laboratory plate.</title>
        <authorList>
            <person name="Chou J.H."/>
            <person name="Lee J.H."/>
            <person name="Lin M.C."/>
            <person name="Chang P.S."/>
            <person name="Arun A.B."/>
            <person name="Young C.C."/>
            <person name="Chen W.M."/>
        </authorList>
    </citation>
    <scope>NUCLEOTIDE SEQUENCE [LARGE SCALE GENOMIC DNA]</scope>
    <source>
        <strain evidence="2 3">CKOBP-6</strain>
    </source>
</reference>
<feature type="compositionally biased region" description="Polar residues" evidence="1">
    <location>
        <begin position="232"/>
        <end position="241"/>
    </location>
</feature>
<keyword evidence="3" id="KW-1185">Reference proteome</keyword>
<organism evidence="2 3">
    <name type="scientific">Paenibacillus contaminans</name>
    <dbReference type="NCBI Taxonomy" id="450362"/>
    <lineage>
        <taxon>Bacteria</taxon>
        <taxon>Bacillati</taxon>
        <taxon>Bacillota</taxon>
        <taxon>Bacilli</taxon>
        <taxon>Bacillales</taxon>
        <taxon>Paenibacillaceae</taxon>
        <taxon>Paenibacillus</taxon>
    </lineage>
</organism>
<dbReference type="InterPro" id="IPR038141">
    <property type="entry name" value="YutD-like_sf"/>
</dbReference>
<gene>
    <name evidence="2" type="ORF">DQG23_31655</name>
</gene>
<dbReference type="InterPro" id="IPR009370">
    <property type="entry name" value="YutD-like"/>
</dbReference>
<dbReference type="OrthoDB" id="1650379at2"/>
<evidence type="ECO:0000313" key="2">
    <source>
        <dbReference type="EMBL" id="RAV14447.1"/>
    </source>
</evidence>
<dbReference type="RefSeq" id="WP_113035030.1">
    <property type="nucleotide sequence ID" value="NZ_QMFB01000026.1"/>
</dbReference>
<protein>
    <submittedName>
        <fullName evidence="2">DUF1027 domain-containing protein</fullName>
    </submittedName>
</protein>